<keyword evidence="6" id="KW-0408">Iron</keyword>
<keyword evidence="2 11" id="KW-0813">Transport</keyword>
<comment type="caution">
    <text evidence="15">The sequence shown here is derived from an EMBL/GenBank/DDBJ whole genome shotgun (WGS) entry which is preliminary data.</text>
</comment>
<evidence type="ECO:0000313" key="16">
    <source>
        <dbReference type="Proteomes" id="UP000078272"/>
    </source>
</evidence>
<proteinExistence type="inferred from homology"/>
<name>A0A175RC09_9HYPH</name>
<evidence type="ECO:0000256" key="5">
    <source>
        <dbReference type="ARBA" id="ARBA00022692"/>
    </source>
</evidence>
<evidence type="ECO:0000256" key="1">
    <source>
        <dbReference type="ARBA" id="ARBA00004571"/>
    </source>
</evidence>
<feature type="domain" description="TonB-dependent receptor-like beta-barrel" evidence="13">
    <location>
        <begin position="207"/>
        <end position="638"/>
    </location>
</feature>
<keyword evidence="7" id="KW-0406">Ion transport</keyword>
<keyword evidence="9 11" id="KW-0472">Membrane</keyword>
<dbReference type="SUPFAM" id="SSF56935">
    <property type="entry name" value="Porins"/>
    <property type="match status" value="1"/>
</dbReference>
<dbReference type="GO" id="GO:0006826">
    <property type="term" value="P:iron ion transport"/>
    <property type="evidence" value="ECO:0007669"/>
    <property type="project" value="UniProtKB-KW"/>
</dbReference>
<feature type="domain" description="TonB-dependent receptor plug" evidence="14">
    <location>
        <begin position="38"/>
        <end position="140"/>
    </location>
</feature>
<evidence type="ECO:0000256" key="9">
    <source>
        <dbReference type="ARBA" id="ARBA00023136"/>
    </source>
</evidence>
<keyword evidence="3 11" id="KW-1134">Transmembrane beta strand</keyword>
<evidence type="ECO:0000256" key="12">
    <source>
        <dbReference type="RuleBase" id="RU003357"/>
    </source>
</evidence>
<dbReference type="InterPro" id="IPR012910">
    <property type="entry name" value="Plug_dom"/>
</dbReference>
<comment type="similarity">
    <text evidence="11 12">Belongs to the TonB-dependent receptor family.</text>
</comment>
<dbReference type="InterPro" id="IPR000531">
    <property type="entry name" value="Beta-barrel_TonB"/>
</dbReference>
<evidence type="ECO:0000259" key="13">
    <source>
        <dbReference type="Pfam" id="PF00593"/>
    </source>
</evidence>
<gene>
    <name evidence="15" type="ORF">NS226_04430</name>
</gene>
<dbReference type="EMBL" id="LDPZ01000008">
    <property type="protein sequence ID" value="KTQ97532.1"/>
    <property type="molecule type" value="Genomic_DNA"/>
</dbReference>
<evidence type="ECO:0000256" key="3">
    <source>
        <dbReference type="ARBA" id="ARBA00022452"/>
    </source>
</evidence>
<sequence length="673" mass="72716">MPLGLCVLSPAYAQEGGEPIVLDTITITAAKRPQAIERADAAVSVVTGEDLASRNVTTVQDLQKVFPGLAINTRGNRTYANFTVRGISSPDYFSPSVQVYVDGVPQPPSAYSQPLVDVERVEFLRGPQGTLYGGNALAGVINIITRKPDADRFFVQGTIGNLAAGTEAGGTKVLHPESTYLDFAFSGDRSFGRIDDISTGADNIDTSSDLAGRASLRYAPQDGDFDATFSVSKEKLRSHEELYLFGEGVKDLEYQSALYGPRPNLTRDLVTASALMNWRLGDWTLSNLSSFTRSEVDRDFPGMVPGFLFAWPQDDKTFTQELRAAYDADGPVSGLLGLWYRHDDFEGTKNAFPGFYGDAVNRVQSNGTAAFGEATWHATDRLDLTAGARLSYDAPSIDAERADTFGTGFGFKFDRESNYADIQPKIAIGYGITDNTRLYATVARGYKPGGFNHSISSIVDAEPYDPETAVNYEAGVKSLGLLDGRLDLTLAAYLITSQDKQIYVGPLGQQTIRNAGEAESKGVEIEAAFRATDALTLTGNLALGRSRFTDFVDKAAGISYDGNTVPYAPDVTGRLFASWLLPQETIPADISLSGGVNYASRTYFDEANVADQPAVATVDASLDFAFHNGLTAKLFALNIGDEIVRTSGYVVRGQQYSTVDTGRSFGITLRKEF</sequence>
<dbReference type="PATRIC" id="fig|401562.3.peg.4919"/>
<dbReference type="Gene3D" id="2.40.170.20">
    <property type="entry name" value="TonB-dependent receptor, beta-barrel domain"/>
    <property type="match status" value="1"/>
</dbReference>
<dbReference type="Pfam" id="PF00593">
    <property type="entry name" value="TonB_dep_Rec_b-barrel"/>
    <property type="match status" value="1"/>
</dbReference>
<evidence type="ECO:0000256" key="7">
    <source>
        <dbReference type="ARBA" id="ARBA00023065"/>
    </source>
</evidence>
<dbReference type="InterPro" id="IPR036942">
    <property type="entry name" value="Beta-barrel_TonB_sf"/>
</dbReference>
<dbReference type="Pfam" id="PF07715">
    <property type="entry name" value="Plug"/>
    <property type="match status" value="1"/>
</dbReference>
<keyword evidence="5 11" id="KW-0812">Transmembrane</keyword>
<evidence type="ECO:0000256" key="2">
    <source>
        <dbReference type="ARBA" id="ARBA00022448"/>
    </source>
</evidence>
<dbReference type="CDD" id="cd01347">
    <property type="entry name" value="ligand_gated_channel"/>
    <property type="match status" value="1"/>
</dbReference>
<dbReference type="PANTHER" id="PTHR32552">
    <property type="entry name" value="FERRICHROME IRON RECEPTOR-RELATED"/>
    <property type="match status" value="1"/>
</dbReference>
<dbReference type="Proteomes" id="UP000078272">
    <property type="component" value="Unassembled WGS sequence"/>
</dbReference>
<evidence type="ECO:0000313" key="15">
    <source>
        <dbReference type="EMBL" id="KTQ97532.1"/>
    </source>
</evidence>
<evidence type="ECO:0000256" key="10">
    <source>
        <dbReference type="ARBA" id="ARBA00023237"/>
    </source>
</evidence>
<keyword evidence="8 12" id="KW-0798">TonB box</keyword>
<keyword evidence="4" id="KW-0410">Iron transport</keyword>
<accession>A0A175RC09</accession>
<organism evidence="15 16">
    <name type="scientific">Aureimonas ureilytica</name>
    <dbReference type="NCBI Taxonomy" id="401562"/>
    <lineage>
        <taxon>Bacteria</taxon>
        <taxon>Pseudomonadati</taxon>
        <taxon>Pseudomonadota</taxon>
        <taxon>Alphaproteobacteria</taxon>
        <taxon>Hyphomicrobiales</taxon>
        <taxon>Aurantimonadaceae</taxon>
        <taxon>Aureimonas</taxon>
    </lineage>
</organism>
<evidence type="ECO:0000259" key="14">
    <source>
        <dbReference type="Pfam" id="PF07715"/>
    </source>
</evidence>
<evidence type="ECO:0000256" key="6">
    <source>
        <dbReference type="ARBA" id="ARBA00023004"/>
    </source>
</evidence>
<reference evidence="15 16" key="1">
    <citation type="journal article" date="2016" name="Front. Microbiol.">
        <title>Genomic Resource of Rice Seed Associated Bacteria.</title>
        <authorList>
            <person name="Midha S."/>
            <person name="Bansal K."/>
            <person name="Sharma S."/>
            <person name="Kumar N."/>
            <person name="Patil P.P."/>
            <person name="Chaudhry V."/>
            <person name="Patil P.B."/>
        </authorList>
    </citation>
    <scope>NUCLEOTIDE SEQUENCE [LARGE SCALE GENOMIC DNA]</scope>
    <source>
        <strain evidence="15 16">NS226</strain>
    </source>
</reference>
<dbReference type="PANTHER" id="PTHR32552:SF81">
    <property type="entry name" value="TONB-DEPENDENT OUTER MEMBRANE RECEPTOR"/>
    <property type="match status" value="1"/>
</dbReference>
<dbReference type="InterPro" id="IPR039426">
    <property type="entry name" value="TonB-dep_rcpt-like"/>
</dbReference>
<dbReference type="GO" id="GO:0009279">
    <property type="term" value="C:cell outer membrane"/>
    <property type="evidence" value="ECO:0007669"/>
    <property type="project" value="UniProtKB-SubCell"/>
</dbReference>
<evidence type="ECO:0000256" key="4">
    <source>
        <dbReference type="ARBA" id="ARBA00022496"/>
    </source>
</evidence>
<dbReference type="AlphaFoldDB" id="A0A175RC09"/>
<keyword evidence="10 11" id="KW-0998">Cell outer membrane</keyword>
<comment type="subcellular location">
    <subcellularLocation>
        <location evidence="1 11">Cell outer membrane</location>
        <topology evidence="1 11">Multi-pass membrane protein</topology>
    </subcellularLocation>
</comment>
<keyword evidence="15" id="KW-0675">Receptor</keyword>
<evidence type="ECO:0000256" key="8">
    <source>
        <dbReference type="ARBA" id="ARBA00023077"/>
    </source>
</evidence>
<dbReference type="PROSITE" id="PS52016">
    <property type="entry name" value="TONB_DEPENDENT_REC_3"/>
    <property type="match status" value="1"/>
</dbReference>
<evidence type="ECO:0000256" key="11">
    <source>
        <dbReference type="PROSITE-ProRule" id="PRU01360"/>
    </source>
</evidence>
<protein>
    <submittedName>
        <fullName evidence="15">TonB-dependent receptor</fullName>
    </submittedName>
</protein>